<dbReference type="InterPro" id="IPR017969">
    <property type="entry name" value="Heavy-metal-associated_CS"/>
</dbReference>
<dbReference type="NCBIfam" id="TIGR00003">
    <property type="entry name" value="copper ion binding protein"/>
    <property type="match status" value="2"/>
</dbReference>
<keyword evidence="10" id="KW-0460">Magnesium</keyword>
<evidence type="ECO:0000259" key="19">
    <source>
        <dbReference type="PROSITE" id="PS50846"/>
    </source>
</evidence>
<protein>
    <recommendedName>
        <fullName evidence="16">P-type Cu(2+) transporter</fullName>
        <ecNumber evidence="16">7.2.2.9</ecNumber>
    </recommendedName>
</protein>
<dbReference type="GO" id="GO:0005507">
    <property type="term" value="F:copper ion binding"/>
    <property type="evidence" value="ECO:0007669"/>
    <property type="project" value="InterPro"/>
</dbReference>
<dbReference type="InterPro" id="IPR023298">
    <property type="entry name" value="ATPase_P-typ_TM_dom_sf"/>
</dbReference>
<evidence type="ECO:0000256" key="8">
    <source>
        <dbReference type="ARBA" id="ARBA00022796"/>
    </source>
</evidence>
<keyword evidence="8" id="KW-0187">Copper transport</keyword>
<keyword evidence="13" id="KW-0186">Copper</keyword>
<dbReference type="GO" id="GO:0005524">
    <property type="term" value="F:ATP binding"/>
    <property type="evidence" value="ECO:0007669"/>
    <property type="project" value="UniProtKB-UniRule"/>
</dbReference>
<evidence type="ECO:0000256" key="2">
    <source>
        <dbReference type="ARBA" id="ARBA00006024"/>
    </source>
</evidence>
<dbReference type="InterPro" id="IPR001757">
    <property type="entry name" value="P_typ_ATPase"/>
</dbReference>
<evidence type="ECO:0000256" key="11">
    <source>
        <dbReference type="ARBA" id="ARBA00022967"/>
    </source>
</evidence>
<dbReference type="Gene3D" id="3.40.1110.10">
    <property type="entry name" value="Calcium-transporting ATPase, cytoplasmic domain N"/>
    <property type="match status" value="1"/>
</dbReference>
<evidence type="ECO:0000256" key="13">
    <source>
        <dbReference type="ARBA" id="ARBA00023008"/>
    </source>
</evidence>
<dbReference type="FunFam" id="2.70.150.10:FF:000002">
    <property type="entry name" value="Copper-transporting ATPase 1, putative"/>
    <property type="match status" value="1"/>
</dbReference>
<comment type="subcellular location">
    <subcellularLocation>
        <location evidence="18">Cell membrane</location>
    </subcellularLocation>
    <subcellularLocation>
        <location evidence="1">Endomembrane system</location>
        <topology evidence="1">Multi-pass membrane protein</topology>
    </subcellularLocation>
</comment>
<comment type="similarity">
    <text evidence="2 18">Belongs to the cation transport ATPase (P-type) (TC 3.A.3) family. Type IB subfamily.</text>
</comment>
<dbReference type="InterPro" id="IPR036412">
    <property type="entry name" value="HAD-like_sf"/>
</dbReference>
<evidence type="ECO:0000256" key="3">
    <source>
        <dbReference type="ARBA" id="ARBA00022448"/>
    </source>
</evidence>
<dbReference type="GO" id="GO:0012505">
    <property type="term" value="C:endomembrane system"/>
    <property type="evidence" value="ECO:0007669"/>
    <property type="project" value="UniProtKB-SubCell"/>
</dbReference>
<dbReference type="SFLD" id="SFLDG00002">
    <property type="entry name" value="C1.7:_P-type_atpase_like"/>
    <property type="match status" value="1"/>
</dbReference>
<dbReference type="SFLD" id="SFLDS00003">
    <property type="entry name" value="Haloacid_Dehalogenase"/>
    <property type="match status" value="1"/>
</dbReference>
<evidence type="ECO:0000256" key="4">
    <source>
        <dbReference type="ARBA" id="ARBA00022692"/>
    </source>
</evidence>
<keyword evidence="7 18" id="KW-0547">Nucleotide-binding</keyword>
<dbReference type="PROSITE" id="PS00154">
    <property type="entry name" value="ATPASE_E1_E2"/>
    <property type="match status" value="1"/>
</dbReference>
<dbReference type="GO" id="GO:0055070">
    <property type="term" value="P:copper ion homeostasis"/>
    <property type="evidence" value="ECO:0007669"/>
    <property type="project" value="TreeGrafter"/>
</dbReference>
<dbReference type="SUPFAM" id="SSF81653">
    <property type="entry name" value="Calcium ATPase, transduction domain A"/>
    <property type="match status" value="1"/>
</dbReference>
<evidence type="ECO:0000256" key="1">
    <source>
        <dbReference type="ARBA" id="ARBA00004127"/>
    </source>
</evidence>
<comment type="catalytic activity">
    <reaction evidence="17">
        <text>Cu(2+)(in) + ATP + H2O = Cu(2+)(out) + ADP + phosphate + H(+)</text>
        <dbReference type="Rhea" id="RHEA:10376"/>
        <dbReference type="ChEBI" id="CHEBI:15377"/>
        <dbReference type="ChEBI" id="CHEBI:15378"/>
        <dbReference type="ChEBI" id="CHEBI:29036"/>
        <dbReference type="ChEBI" id="CHEBI:30616"/>
        <dbReference type="ChEBI" id="CHEBI:43474"/>
        <dbReference type="ChEBI" id="CHEBI:456216"/>
        <dbReference type="EC" id="7.2.2.9"/>
    </reaction>
</comment>
<evidence type="ECO:0000313" key="21">
    <source>
        <dbReference type="Proteomes" id="UP000500870"/>
    </source>
</evidence>
<dbReference type="NCBIfam" id="TIGR01494">
    <property type="entry name" value="ATPase_P-type"/>
    <property type="match status" value="1"/>
</dbReference>
<gene>
    <name evidence="20" type="ORF">FOB41_25640</name>
</gene>
<organism evidence="20 21">
    <name type="scientific">Agrobacterium pusense</name>
    <dbReference type="NCBI Taxonomy" id="648995"/>
    <lineage>
        <taxon>Bacteria</taxon>
        <taxon>Pseudomonadati</taxon>
        <taxon>Pseudomonadota</taxon>
        <taxon>Alphaproteobacteria</taxon>
        <taxon>Hyphomicrobiales</taxon>
        <taxon>Rhizobiaceae</taxon>
        <taxon>Rhizobium/Agrobacterium group</taxon>
        <taxon>Agrobacterium</taxon>
    </lineage>
</organism>
<evidence type="ECO:0000256" key="16">
    <source>
        <dbReference type="ARBA" id="ARBA00038904"/>
    </source>
</evidence>
<dbReference type="InterPro" id="IPR006122">
    <property type="entry name" value="HMA_Cu_ion-bd"/>
</dbReference>
<feature type="transmembrane region" description="Helical" evidence="18">
    <location>
        <begin position="281"/>
        <end position="300"/>
    </location>
</feature>
<dbReference type="SFLD" id="SFLDF00027">
    <property type="entry name" value="p-type_atpase"/>
    <property type="match status" value="1"/>
</dbReference>
<dbReference type="Pfam" id="PF00403">
    <property type="entry name" value="HMA"/>
    <property type="match status" value="2"/>
</dbReference>
<evidence type="ECO:0000256" key="6">
    <source>
        <dbReference type="ARBA" id="ARBA00022737"/>
    </source>
</evidence>
<dbReference type="GO" id="GO:0043682">
    <property type="term" value="F:P-type divalent copper transporter activity"/>
    <property type="evidence" value="ECO:0007669"/>
    <property type="project" value="UniProtKB-EC"/>
</dbReference>
<proteinExistence type="inferred from homology"/>
<dbReference type="SUPFAM" id="SSF56784">
    <property type="entry name" value="HAD-like"/>
    <property type="match status" value="1"/>
</dbReference>
<feature type="transmembrane region" description="Helical" evidence="18">
    <location>
        <begin position="176"/>
        <end position="195"/>
    </location>
</feature>
<feature type="transmembrane region" description="Helical" evidence="18">
    <location>
        <begin position="462"/>
        <end position="485"/>
    </location>
</feature>
<dbReference type="GO" id="GO:0005886">
    <property type="term" value="C:plasma membrane"/>
    <property type="evidence" value="ECO:0007669"/>
    <property type="project" value="UniProtKB-SubCell"/>
</dbReference>
<feature type="transmembrane region" description="Helical" evidence="18">
    <location>
        <begin position="778"/>
        <end position="797"/>
    </location>
</feature>
<dbReference type="InterPro" id="IPR023299">
    <property type="entry name" value="ATPase_P-typ_cyto_dom_N"/>
</dbReference>
<dbReference type="GO" id="GO:0016887">
    <property type="term" value="F:ATP hydrolysis activity"/>
    <property type="evidence" value="ECO:0007669"/>
    <property type="project" value="InterPro"/>
</dbReference>
<keyword evidence="5 18" id="KW-0479">Metal-binding</keyword>
<evidence type="ECO:0000256" key="5">
    <source>
        <dbReference type="ARBA" id="ARBA00022723"/>
    </source>
</evidence>
<sequence>MNAPVRATDLSGTISLPIEGMTCASCVGRVERALKAVPGVTNAVVNLATEKATITTNAAIDPSTLIKAVEDVGYEVAASFSAPTAATLEVAIEGMTCASCVGRVEKALKAVPGVTNAVVNLATEKATIQGSADAAVLVAAIEGAGYDARVIATAAGTSQSETDDRAEKKEAERRELTRDFTIAAVLTVPVFILEMGSHVVPGMHDLIASTIGMQMNWYIQFVLTTIVLFVPGIRFYDKGLPALWRLAPDMNSLVAVGTLAAYGYSLVATFAPGFLPAGTVNVYFEAAAVIVTLILLGRLLEARAKGRTSEAIKRLVGLQAKMARVRRDDKTVELPIESVLSGDIVEVRPGDRVPVDGEVIEGQSYVDESMITGEPIPVSKKHGSEVVAGTVNQKGAFAIRATAVGGNTVLSQIIRMVEEAQGSKLPIQALVDKVTMWFVPAVFAVAALTFAAWLWFGPSPALTFALVNAVAVLIIACPCAMGLATPTSIMVGTGRGAELGVLFRKGEALQLLKDARVVAVDKTGTLTEGKPALTDLELAIGFDRADVLGLVAAVEAKSEHPIARAIVDAAAGENISLPAVSDFESVTGFGVKAVSGGSQVEIGADRYMAELGHDVVAFSKIAERLGNEGKSPLYAAIDGKLAAIIAVADPIKETTPAAIKALHDLGLKVAMITGDNKRTAEAIAKRLGIDEVVAEVLPDGKVDAVRRLKAQHGKVAFVGDGINDAPALAEADVGLAIGTGTDIAIEAADVVLMSGSLQGVPNAIALSKATIGNIRQNLFWAFAYNTALIPVAAGLLYPAYGILLSPVFAAGAMALSSVFVLGNALRLKTFRAPAQAESGAVRHPQPELAPAK</sequence>
<dbReference type="FunFam" id="3.30.70.100:FF:000005">
    <property type="entry name" value="Copper-exporting P-type ATPase A"/>
    <property type="match status" value="2"/>
</dbReference>
<keyword evidence="3" id="KW-0813">Transport</keyword>
<evidence type="ECO:0000256" key="12">
    <source>
        <dbReference type="ARBA" id="ARBA00022989"/>
    </source>
</evidence>
<evidence type="ECO:0000256" key="14">
    <source>
        <dbReference type="ARBA" id="ARBA00023065"/>
    </source>
</evidence>
<keyword evidence="4 18" id="KW-0812">Transmembrane</keyword>
<dbReference type="PROSITE" id="PS01047">
    <property type="entry name" value="HMA_1"/>
    <property type="match status" value="2"/>
</dbReference>
<dbReference type="NCBIfam" id="TIGR01511">
    <property type="entry name" value="ATPase-IB1_Cu"/>
    <property type="match status" value="1"/>
</dbReference>
<feature type="domain" description="HMA" evidence="19">
    <location>
        <begin position="12"/>
        <end position="77"/>
    </location>
</feature>
<evidence type="ECO:0000256" key="17">
    <source>
        <dbReference type="ARBA" id="ARBA00047424"/>
    </source>
</evidence>
<dbReference type="Proteomes" id="UP000500870">
    <property type="component" value="Chromosome 3"/>
</dbReference>
<accession>A0A6H0ZWT3</accession>
<dbReference type="Gene3D" id="3.40.50.1000">
    <property type="entry name" value="HAD superfamily/HAD-like"/>
    <property type="match status" value="1"/>
</dbReference>
<evidence type="ECO:0000256" key="9">
    <source>
        <dbReference type="ARBA" id="ARBA00022840"/>
    </source>
</evidence>
<keyword evidence="18" id="KW-1003">Cell membrane</keyword>
<feature type="domain" description="HMA" evidence="19">
    <location>
        <begin position="86"/>
        <end position="149"/>
    </location>
</feature>
<dbReference type="Pfam" id="PF00122">
    <property type="entry name" value="E1-E2_ATPase"/>
    <property type="match status" value="1"/>
</dbReference>
<feature type="transmembrane region" description="Helical" evidence="18">
    <location>
        <begin position="803"/>
        <end position="825"/>
    </location>
</feature>
<keyword evidence="9 18" id="KW-0067">ATP-binding</keyword>
<name>A0A6H0ZWT3_9HYPH</name>
<dbReference type="InterPro" id="IPR059000">
    <property type="entry name" value="ATPase_P-type_domA"/>
</dbReference>
<dbReference type="SUPFAM" id="SSF55008">
    <property type="entry name" value="HMA, heavy metal-associated domain"/>
    <property type="match status" value="2"/>
</dbReference>
<feature type="transmembrane region" description="Helical" evidence="18">
    <location>
        <begin position="434"/>
        <end position="456"/>
    </location>
</feature>
<dbReference type="InterPro" id="IPR018303">
    <property type="entry name" value="ATPase_P-typ_P_site"/>
</dbReference>
<dbReference type="RefSeq" id="WP_177319384.1">
    <property type="nucleotide sequence ID" value="NZ_CP050899.1"/>
</dbReference>
<dbReference type="Pfam" id="PF00702">
    <property type="entry name" value="Hydrolase"/>
    <property type="match status" value="1"/>
</dbReference>
<keyword evidence="14" id="KW-0406">Ion transport</keyword>
<dbReference type="PANTHER" id="PTHR43520">
    <property type="entry name" value="ATP7, ISOFORM B"/>
    <property type="match status" value="1"/>
</dbReference>
<dbReference type="AlphaFoldDB" id="A0A6H0ZWT3"/>
<dbReference type="CDD" id="cd00371">
    <property type="entry name" value="HMA"/>
    <property type="match status" value="2"/>
</dbReference>
<dbReference type="NCBIfam" id="TIGR01525">
    <property type="entry name" value="ATPase-IB_hvy"/>
    <property type="match status" value="1"/>
</dbReference>
<reference evidence="20 21" key="1">
    <citation type="submission" date="2020-04" db="EMBL/GenBank/DDBJ databases">
        <title>FDA dAtabase for Regulatory Grade micrObial Sequences (FDA-ARGOS): Supporting development and validation of Infectious Disease Dx tests.</title>
        <authorList>
            <person name="Sciortino C."/>
            <person name="Tallon L."/>
            <person name="Sadzewicz L."/>
            <person name="Vavikolanu K."/>
            <person name="Mehta A."/>
            <person name="Aluvathingal J."/>
            <person name="Nadendla S."/>
            <person name="Nandy P."/>
            <person name="Geyer C."/>
            <person name="Yan Y."/>
            <person name="Sichtig H."/>
        </authorList>
    </citation>
    <scope>NUCLEOTIDE SEQUENCE [LARGE SCALE GENOMIC DNA]</scope>
    <source>
        <strain evidence="20 21">FDAARGOS_633</strain>
    </source>
</reference>
<keyword evidence="6" id="KW-0677">Repeat</keyword>
<dbReference type="InterPro" id="IPR027256">
    <property type="entry name" value="P-typ_ATPase_IB"/>
</dbReference>
<dbReference type="PANTHER" id="PTHR43520:SF8">
    <property type="entry name" value="P-TYPE CU(+) TRANSPORTER"/>
    <property type="match status" value="1"/>
</dbReference>
<evidence type="ECO:0000256" key="7">
    <source>
        <dbReference type="ARBA" id="ARBA00022741"/>
    </source>
</evidence>
<dbReference type="PRINTS" id="PR00942">
    <property type="entry name" value="CUATPASEI"/>
</dbReference>
<dbReference type="InterPro" id="IPR036163">
    <property type="entry name" value="HMA_dom_sf"/>
</dbReference>
<dbReference type="PROSITE" id="PS50846">
    <property type="entry name" value="HMA_2"/>
    <property type="match status" value="2"/>
</dbReference>
<dbReference type="SUPFAM" id="SSF81665">
    <property type="entry name" value="Calcium ATPase, transmembrane domain M"/>
    <property type="match status" value="1"/>
</dbReference>
<dbReference type="CDD" id="cd02094">
    <property type="entry name" value="P-type_ATPase_Cu-like"/>
    <property type="match status" value="1"/>
</dbReference>
<feature type="transmembrane region" description="Helical" evidence="18">
    <location>
        <begin position="253"/>
        <end position="275"/>
    </location>
</feature>
<dbReference type="InterPro" id="IPR023214">
    <property type="entry name" value="HAD_sf"/>
</dbReference>
<feature type="transmembrane region" description="Helical" evidence="18">
    <location>
        <begin position="215"/>
        <end position="233"/>
    </location>
</feature>
<dbReference type="Gene3D" id="3.30.70.100">
    <property type="match status" value="2"/>
</dbReference>
<keyword evidence="15 18" id="KW-0472">Membrane</keyword>
<keyword evidence="12 18" id="KW-1133">Transmembrane helix</keyword>
<dbReference type="PRINTS" id="PR00943">
    <property type="entry name" value="CUATPASE"/>
</dbReference>
<dbReference type="InterPro" id="IPR044492">
    <property type="entry name" value="P_typ_ATPase_HD_dom"/>
</dbReference>
<dbReference type="Gene3D" id="2.70.150.10">
    <property type="entry name" value="Calcium-transporting ATPase, cytoplasmic transduction domain A"/>
    <property type="match status" value="1"/>
</dbReference>
<evidence type="ECO:0000256" key="10">
    <source>
        <dbReference type="ARBA" id="ARBA00022842"/>
    </source>
</evidence>
<evidence type="ECO:0000313" key="20">
    <source>
        <dbReference type="EMBL" id="QIX24464.1"/>
    </source>
</evidence>
<keyword evidence="11" id="KW-1278">Translocase</keyword>
<evidence type="ECO:0000256" key="15">
    <source>
        <dbReference type="ARBA" id="ARBA00023136"/>
    </source>
</evidence>
<dbReference type="InterPro" id="IPR006121">
    <property type="entry name" value="HMA_dom"/>
</dbReference>
<dbReference type="InterPro" id="IPR008250">
    <property type="entry name" value="ATPase_P-typ_transduc_dom_A_sf"/>
</dbReference>
<dbReference type="PRINTS" id="PR00119">
    <property type="entry name" value="CATATPASE"/>
</dbReference>
<dbReference type="EC" id="7.2.2.9" evidence="16"/>
<evidence type="ECO:0000256" key="18">
    <source>
        <dbReference type="RuleBase" id="RU362081"/>
    </source>
</evidence>
<dbReference type="EMBL" id="CP050899">
    <property type="protein sequence ID" value="QIX24464.1"/>
    <property type="molecule type" value="Genomic_DNA"/>
</dbReference>